<accession>A0AA38HUD5</accession>
<dbReference type="Pfam" id="PF03372">
    <property type="entry name" value="Exo_endo_phos"/>
    <property type="match status" value="1"/>
</dbReference>
<evidence type="ECO:0000313" key="2">
    <source>
        <dbReference type="EMBL" id="KAJ3644155.1"/>
    </source>
</evidence>
<gene>
    <name evidence="2" type="ORF">Zmor_026827</name>
</gene>
<dbReference type="InterPro" id="IPR036691">
    <property type="entry name" value="Endo/exonu/phosph_ase_sf"/>
</dbReference>
<dbReference type="Gene3D" id="3.60.10.10">
    <property type="entry name" value="Endonuclease/exonuclease/phosphatase"/>
    <property type="match status" value="1"/>
</dbReference>
<feature type="domain" description="Endonuclease/exonuclease/phosphatase" evidence="1">
    <location>
        <begin position="95"/>
        <end position="240"/>
    </location>
</feature>
<evidence type="ECO:0000313" key="3">
    <source>
        <dbReference type="Proteomes" id="UP001168821"/>
    </source>
</evidence>
<dbReference type="SUPFAM" id="SSF56219">
    <property type="entry name" value="DNase I-like"/>
    <property type="match status" value="1"/>
</dbReference>
<reference evidence="2" key="1">
    <citation type="journal article" date="2023" name="G3 (Bethesda)">
        <title>Whole genome assemblies of Zophobas morio and Tenebrio molitor.</title>
        <authorList>
            <person name="Kaur S."/>
            <person name="Stinson S.A."/>
            <person name="diCenzo G.C."/>
        </authorList>
    </citation>
    <scope>NUCLEOTIDE SEQUENCE</scope>
    <source>
        <strain evidence="2">QUZm001</strain>
    </source>
</reference>
<protein>
    <recommendedName>
        <fullName evidence="1">Endonuclease/exonuclease/phosphatase domain-containing protein</fullName>
    </recommendedName>
</protein>
<keyword evidence="3" id="KW-1185">Reference proteome</keyword>
<dbReference type="EMBL" id="JALNTZ010000008">
    <property type="protein sequence ID" value="KAJ3644155.1"/>
    <property type="molecule type" value="Genomic_DNA"/>
</dbReference>
<name>A0AA38HUD5_9CUCU</name>
<dbReference type="PANTHER" id="PTHR33776:SF3">
    <property type="entry name" value="PHD-TYPE DOMAIN-CONTAINING PROTEIN"/>
    <property type="match status" value="1"/>
</dbReference>
<dbReference type="PANTHER" id="PTHR33776">
    <property type="entry name" value="ENDO/EXONUCLEASE/PHOSPHATASE DOMAIN-CONTAINING PROTEIN"/>
    <property type="match status" value="1"/>
</dbReference>
<dbReference type="AlphaFoldDB" id="A0AA38HUD5"/>
<organism evidence="2 3">
    <name type="scientific">Zophobas morio</name>
    <dbReference type="NCBI Taxonomy" id="2755281"/>
    <lineage>
        <taxon>Eukaryota</taxon>
        <taxon>Metazoa</taxon>
        <taxon>Ecdysozoa</taxon>
        <taxon>Arthropoda</taxon>
        <taxon>Hexapoda</taxon>
        <taxon>Insecta</taxon>
        <taxon>Pterygota</taxon>
        <taxon>Neoptera</taxon>
        <taxon>Endopterygota</taxon>
        <taxon>Coleoptera</taxon>
        <taxon>Polyphaga</taxon>
        <taxon>Cucujiformia</taxon>
        <taxon>Tenebrionidae</taxon>
        <taxon>Zophobas</taxon>
    </lineage>
</organism>
<evidence type="ECO:0000259" key="1">
    <source>
        <dbReference type="Pfam" id="PF03372"/>
    </source>
</evidence>
<dbReference type="GO" id="GO:0003824">
    <property type="term" value="F:catalytic activity"/>
    <property type="evidence" value="ECO:0007669"/>
    <property type="project" value="InterPro"/>
</dbReference>
<comment type="caution">
    <text evidence="2">The sequence shown here is derived from an EMBL/GenBank/DDBJ whole genome shotgun (WGS) entry which is preliminary data.</text>
</comment>
<dbReference type="InterPro" id="IPR005135">
    <property type="entry name" value="Endo/exonuclease/phosphatase"/>
</dbReference>
<dbReference type="Proteomes" id="UP001168821">
    <property type="component" value="Unassembled WGS sequence"/>
</dbReference>
<sequence length="251" mass="28998">MTALYIINPIPKEKYTGYEFQVTALPKREEVRVSFKVGADSELMEQLYKSDNWPAGMVIKKSTFFEDQENFELPDRVHQKATGRKTSSGYLSVMHLNCQCLVNKINELEVTLEEHPCSVTCVTEHWFEGTAFDSVNISGYYLIDYYSRTSHIHSGTAILCKNHIKAQPVEEIKSLSLDLHFECVASKFTDLITNIIVIVIYRSSSNGNINVFFDKFNIMLDILSKKFRKYKWIICGDFNINFLGQQFENLR</sequence>
<proteinExistence type="predicted"/>